<evidence type="ECO:0000313" key="2">
    <source>
        <dbReference type="Proteomes" id="UP000887116"/>
    </source>
</evidence>
<name>A0A8X6FKJ0_TRICU</name>
<keyword evidence="2" id="KW-1185">Reference proteome</keyword>
<reference evidence="1" key="1">
    <citation type="submission" date="2020-07" db="EMBL/GenBank/DDBJ databases">
        <title>Multicomponent nature underlies the extraordinary mechanical properties of spider dragline silk.</title>
        <authorList>
            <person name="Kono N."/>
            <person name="Nakamura H."/>
            <person name="Mori M."/>
            <person name="Yoshida Y."/>
            <person name="Ohtoshi R."/>
            <person name="Malay A.D."/>
            <person name="Moran D.A.P."/>
            <person name="Tomita M."/>
            <person name="Numata K."/>
            <person name="Arakawa K."/>
        </authorList>
    </citation>
    <scope>NUCLEOTIDE SEQUENCE</scope>
</reference>
<protein>
    <submittedName>
        <fullName evidence="1">Uncharacterized protein</fullName>
    </submittedName>
</protein>
<organism evidence="1 2">
    <name type="scientific">Trichonephila clavata</name>
    <name type="common">Joro spider</name>
    <name type="synonym">Nephila clavata</name>
    <dbReference type="NCBI Taxonomy" id="2740835"/>
    <lineage>
        <taxon>Eukaryota</taxon>
        <taxon>Metazoa</taxon>
        <taxon>Ecdysozoa</taxon>
        <taxon>Arthropoda</taxon>
        <taxon>Chelicerata</taxon>
        <taxon>Arachnida</taxon>
        <taxon>Araneae</taxon>
        <taxon>Araneomorphae</taxon>
        <taxon>Entelegynae</taxon>
        <taxon>Araneoidea</taxon>
        <taxon>Nephilidae</taxon>
        <taxon>Trichonephila</taxon>
    </lineage>
</organism>
<proteinExistence type="predicted"/>
<dbReference type="AlphaFoldDB" id="A0A8X6FKJ0"/>
<dbReference type="Proteomes" id="UP000887116">
    <property type="component" value="Unassembled WGS sequence"/>
</dbReference>
<sequence length="90" mass="10325">MGRWRNQGQVVGLFPRSPLLCCYVQLFWDTGPFSDVLNLTLDPCSEYTPPVPVWGAFSFDFDSKRWPLNPRVYYLCFDSACLLIASVLNL</sequence>
<comment type="caution">
    <text evidence="1">The sequence shown here is derived from an EMBL/GenBank/DDBJ whole genome shotgun (WGS) entry which is preliminary data.</text>
</comment>
<gene>
    <name evidence="1" type="ORF">TNCT_377671</name>
</gene>
<dbReference type="EMBL" id="BMAO01012618">
    <property type="protein sequence ID" value="GFQ82747.1"/>
    <property type="molecule type" value="Genomic_DNA"/>
</dbReference>
<accession>A0A8X6FKJ0</accession>
<evidence type="ECO:0000313" key="1">
    <source>
        <dbReference type="EMBL" id="GFQ82747.1"/>
    </source>
</evidence>